<sequence>MRSYWRESYGSLRESKRKGDYVGGESMGKLKFMSLDEFNKKIHNLDSGIYLITDHNDKIVYVGKAYKIKTRVNAHFKGYSNTRDHAHLFNKVAFILEDSPLKRSLLEITYMIEHKTVLNKEVQEEFPVLYTKYIKQTNQKRKSVTIPLDVDEAWEQAEIENVVRDIENGKKREIEKQRIEKEEQRRFENEVKELQKKRNRERDKLKKDLIKIAGGKSMFYEILSLLESGYNPNLLADALKIELATINLFKENRKSFHIPRDHKRLIKHQDIMYSLSGKKNTGNSRLNHLL</sequence>
<dbReference type="SMART" id="SM00465">
    <property type="entry name" value="GIYc"/>
    <property type="match status" value="1"/>
</dbReference>
<organism evidence="5 6">
    <name type="scientific">Bacillus phage 250</name>
    <dbReference type="NCBI Taxonomy" id="2880539"/>
    <lineage>
        <taxon>Viruses</taxon>
        <taxon>Duplodnaviria</taxon>
        <taxon>Heunggongvirae</taxon>
        <taxon>Uroviricota</taxon>
        <taxon>Caudoviricetes</taxon>
        <taxon>Cecivirus</taxon>
        <taxon>Cecivirus cv250</taxon>
    </lineage>
</organism>
<keyword evidence="6" id="KW-1185">Reference proteome</keyword>
<dbReference type="Pfam" id="PF01541">
    <property type="entry name" value="GIY-YIG"/>
    <property type="match status" value="1"/>
</dbReference>
<dbReference type="RefSeq" id="YP_009219577.1">
    <property type="nucleotide sequence ID" value="NC_029024.1"/>
</dbReference>
<dbReference type="PANTHER" id="PTHR30562:SF1">
    <property type="entry name" value="UVRABC SYSTEM PROTEIN C"/>
    <property type="match status" value="1"/>
</dbReference>
<dbReference type="GO" id="GO:0006974">
    <property type="term" value="P:DNA damage response"/>
    <property type="evidence" value="ECO:0007669"/>
    <property type="project" value="TreeGrafter"/>
</dbReference>
<comment type="cofactor">
    <cofactor evidence="1">
        <name>Mg(2+)</name>
        <dbReference type="ChEBI" id="CHEBI:18420"/>
    </cofactor>
</comment>
<dbReference type="GO" id="GO:0009380">
    <property type="term" value="C:excinuclease repair complex"/>
    <property type="evidence" value="ECO:0007669"/>
    <property type="project" value="TreeGrafter"/>
</dbReference>
<keyword evidence="3" id="KW-0175">Coiled coil</keyword>
<evidence type="ECO:0000313" key="5">
    <source>
        <dbReference type="EMBL" id="ADB28380.1"/>
    </source>
</evidence>
<protein>
    <submittedName>
        <fullName evidence="5">Excinuclease ABC subunit C</fullName>
    </submittedName>
</protein>
<name>D2XPX7_9CAUD</name>
<dbReference type="Gene3D" id="3.40.1440.10">
    <property type="entry name" value="GIY-YIG endonuclease"/>
    <property type="match status" value="1"/>
</dbReference>
<feature type="domain" description="GIY-YIG" evidence="4">
    <location>
        <begin position="45"/>
        <end position="120"/>
    </location>
</feature>
<feature type="coiled-coil region" evidence="3">
    <location>
        <begin position="177"/>
        <end position="211"/>
    </location>
</feature>
<dbReference type="EMBL" id="GU229986">
    <property type="protein sequence ID" value="ADB28380.1"/>
    <property type="molecule type" value="Genomic_DNA"/>
</dbReference>
<dbReference type="KEGG" id="vg:26645740"/>
<dbReference type="GeneID" id="26645740"/>
<keyword evidence="2" id="KW-0460">Magnesium</keyword>
<evidence type="ECO:0000313" key="6">
    <source>
        <dbReference type="Proteomes" id="UP000001904"/>
    </source>
</evidence>
<reference evidence="5 6" key="1">
    <citation type="submission" date="2009-11" db="EMBL/GenBank/DDBJ databases">
        <title>Genomic DNA of temperate phage 250 isolated from emetic B. cereus.</title>
        <authorList>
            <person name="Lee Y."/>
            <person name="Ryu T."/>
            <person name="Chang H."/>
            <person name="Park J."/>
        </authorList>
    </citation>
    <scope>NUCLEOTIDE SEQUENCE [LARGE SCALE GENOMIC DNA]</scope>
</reference>
<evidence type="ECO:0000259" key="4">
    <source>
        <dbReference type="PROSITE" id="PS50164"/>
    </source>
</evidence>
<dbReference type="PROSITE" id="PS50164">
    <property type="entry name" value="GIY_YIG"/>
    <property type="match status" value="1"/>
</dbReference>
<dbReference type="PANTHER" id="PTHR30562">
    <property type="entry name" value="UVRC/OXIDOREDUCTASE"/>
    <property type="match status" value="1"/>
</dbReference>
<dbReference type="InterPro" id="IPR000305">
    <property type="entry name" value="GIY-YIG_endonuc"/>
</dbReference>
<dbReference type="SUPFAM" id="SSF82771">
    <property type="entry name" value="GIY-YIG endonuclease"/>
    <property type="match status" value="1"/>
</dbReference>
<evidence type="ECO:0000256" key="2">
    <source>
        <dbReference type="ARBA" id="ARBA00022842"/>
    </source>
</evidence>
<evidence type="ECO:0000256" key="1">
    <source>
        <dbReference type="ARBA" id="ARBA00001946"/>
    </source>
</evidence>
<proteinExistence type="predicted"/>
<dbReference type="InterPro" id="IPR035901">
    <property type="entry name" value="GIY-YIG_endonuc_sf"/>
</dbReference>
<dbReference type="InterPro" id="IPR050066">
    <property type="entry name" value="UvrABC_protein_C"/>
</dbReference>
<evidence type="ECO:0000256" key="3">
    <source>
        <dbReference type="SAM" id="Coils"/>
    </source>
</evidence>
<accession>D2XPX7</accession>
<dbReference type="Proteomes" id="UP000001904">
    <property type="component" value="Segment"/>
</dbReference>